<protein>
    <submittedName>
        <fullName evidence="5">Uncharacterized protein</fullName>
    </submittedName>
</protein>
<dbReference type="InterPro" id="IPR052435">
    <property type="entry name" value="YY1-Transcr_Regul"/>
</dbReference>
<sequence>MFSNKDFKETPYSKRDKEENKEFANLFSLGSSEKDEDYYPEIDKNSEVSDIILEESNTFKGEKAPKIAKKEILDLYMDNIDNNISFETEGMYQKGTKVRGNLKKGQISSKPQTRSRKEGDKSNMRKREIKNLKKIFAENGAPSSPQRRSGKHHSKKDRKTRKRSRHYKREQEELDIDPASGQESGSESQQDLESDEESEIEEHKDQHKGSGKGYQRKANFKYNRPAPSQHGLNMNNISDGIGEGNPMMYSGMPKYYDRMIPPYNPYQIPGQPGYYPQGITNPLSQIENSPYVHPMAPHMMDPSMMVPRQPSRGASTAKSEDYYRDLRWHYQTSFFPFSNELLKELVGQIDMYVQILIQTLLSTKDKSHQYQLYELLYLFTKQKEEIMKQLKLLPKFEIPWINPEKNAGKGSGEPLKIHPQVSFYQSPLLEYAYKIVKKIGKINNIDELNNYLLQYKPLINPLLLPEKCEDTQQKNRRKFSPLDDKFLLQGLKEYCYKDVSKIQKYWLPEKTESEIKHRYKNSTCAKAEKNIIKDWKNTSKQPLTDGERAKLDEAVAWFGDKNRWALINKCYFPERSKQFLMNTYFNADKKTKPAKAQEPSKEKS</sequence>
<feature type="region of interest" description="Disordered" evidence="4">
    <location>
        <begin position="1"/>
        <end position="21"/>
    </location>
</feature>
<feature type="compositionally biased region" description="Basic and acidic residues" evidence="4">
    <location>
        <begin position="115"/>
        <end position="131"/>
    </location>
</feature>
<evidence type="ECO:0000256" key="1">
    <source>
        <dbReference type="ARBA" id="ARBA00023015"/>
    </source>
</evidence>
<keyword evidence="6" id="KW-1185">Reference proteome</keyword>
<dbReference type="InterPro" id="IPR009057">
    <property type="entry name" value="Homeodomain-like_sf"/>
</dbReference>
<keyword evidence="3" id="KW-0539">Nucleus</keyword>
<dbReference type="InterPro" id="IPR001005">
    <property type="entry name" value="SANT/Myb"/>
</dbReference>
<dbReference type="GO" id="GO:0003712">
    <property type="term" value="F:transcription coregulator activity"/>
    <property type="evidence" value="ECO:0007669"/>
    <property type="project" value="TreeGrafter"/>
</dbReference>
<keyword evidence="1" id="KW-0805">Transcription regulation</keyword>
<organism evidence="5 6">
    <name type="scientific">Euplotes crassus</name>
    <dbReference type="NCBI Taxonomy" id="5936"/>
    <lineage>
        <taxon>Eukaryota</taxon>
        <taxon>Sar</taxon>
        <taxon>Alveolata</taxon>
        <taxon>Ciliophora</taxon>
        <taxon>Intramacronucleata</taxon>
        <taxon>Spirotrichea</taxon>
        <taxon>Hypotrichia</taxon>
        <taxon>Euplotida</taxon>
        <taxon>Euplotidae</taxon>
        <taxon>Moneuplotes</taxon>
    </lineage>
</organism>
<feature type="region of interest" description="Disordered" evidence="4">
    <location>
        <begin position="95"/>
        <end position="216"/>
    </location>
</feature>
<dbReference type="PANTHER" id="PTHR16088">
    <property type="entry name" value="YY1 ASSOCIATED PROTEIN-RELATED"/>
    <property type="match status" value="1"/>
</dbReference>
<dbReference type="GO" id="GO:0006355">
    <property type="term" value="P:regulation of DNA-templated transcription"/>
    <property type="evidence" value="ECO:0007669"/>
    <property type="project" value="TreeGrafter"/>
</dbReference>
<gene>
    <name evidence="5" type="ORF">ECRASSUSDP1_LOCUS28926</name>
</gene>
<dbReference type="Proteomes" id="UP001295684">
    <property type="component" value="Unassembled WGS sequence"/>
</dbReference>
<feature type="compositionally biased region" description="Low complexity" evidence="4">
    <location>
        <begin position="180"/>
        <end position="189"/>
    </location>
</feature>
<evidence type="ECO:0000256" key="4">
    <source>
        <dbReference type="SAM" id="MobiDB-lite"/>
    </source>
</evidence>
<dbReference type="GO" id="GO:0005634">
    <property type="term" value="C:nucleus"/>
    <property type="evidence" value="ECO:0007669"/>
    <property type="project" value="TreeGrafter"/>
</dbReference>
<keyword evidence="2" id="KW-0804">Transcription</keyword>
<evidence type="ECO:0000313" key="6">
    <source>
        <dbReference type="Proteomes" id="UP001295684"/>
    </source>
</evidence>
<feature type="compositionally biased region" description="Basic residues" evidence="4">
    <location>
        <begin position="148"/>
        <end position="168"/>
    </location>
</feature>
<dbReference type="CDD" id="cd00167">
    <property type="entry name" value="SANT"/>
    <property type="match status" value="1"/>
</dbReference>
<dbReference type="PANTHER" id="PTHR16088:SF3">
    <property type="entry name" value="GON-4-LIKE PROTEIN"/>
    <property type="match status" value="1"/>
</dbReference>
<dbReference type="EMBL" id="CAMPGE010029810">
    <property type="protein sequence ID" value="CAI2387297.1"/>
    <property type="molecule type" value="Genomic_DNA"/>
</dbReference>
<comment type="caution">
    <text evidence="5">The sequence shown here is derived from an EMBL/GenBank/DDBJ whole genome shotgun (WGS) entry which is preliminary data.</text>
</comment>
<reference evidence="5" key="1">
    <citation type="submission" date="2023-07" db="EMBL/GenBank/DDBJ databases">
        <authorList>
            <consortium name="AG Swart"/>
            <person name="Singh M."/>
            <person name="Singh A."/>
            <person name="Seah K."/>
            <person name="Emmerich C."/>
        </authorList>
    </citation>
    <scope>NUCLEOTIDE SEQUENCE</scope>
    <source>
        <strain evidence="5">DP1</strain>
    </source>
</reference>
<proteinExistence type="predicted"/>
<accession>A0AAD1Y9Y5</accession>
<name>A0AAD1Y9Y5_EUPCR</name>
<evidence type="ECO:0000313" key="5">
    <source>
        <dbReference type="EMBL" id="CAI2387297.1"/>
    </source>
</evidence>
<dbReference type="AlphaFoldDB" id="A0AAD1Y9Y5"/>
<evidence type="ECO:0000256" key="2">
    <source>
        <dbReference type="ARBA" id="ARBA00023163"/>
    </source>
</evidence>
<evidence type="ECO:0000256" key="3">
    <source>
        <dbReference type="ARBA" id="ARBA00023242"/>
    </source>
</evidence>
<dbReference type="SUPFAM" id="SSF46689">
    <property type="entry name" value="Homeodomain-like"/>
    <property type="match status" value="1"/>
</dbReference>
<feature type="compositionally biased region" description="Acidic residues" evidence="4">
    <location>
        <begin position="190"/>
        <end position="200"/>
    </location>
</feature>